<keyword evidence="7 8" id="KW-0472">Membrane</keyword>
<proteinExistence type="inferred from homology"/>
<comment type="subunit">
    <text evidence="8">The complex is composed of two ATP-binding proteins (LolD) and two transmembrane proteins (LolC and LolE).</text>
</comment>
<accession>A0AAD1KBV6</accession>
<keyword evidence="4 8" id="KW-0547">Nucleotide-binding</keyword>
<dbReference type="GO" id="GO:0089705">
    <property type="term" value="P:protein localization to outer membrane"/>
    <property type="evidence" value="ECO:0007669"/>
    <property type="project" value="TreeGrafter"/>
</dbReference>
<dbReference type="NCBIfam" id="TIGR02211">
    <property type="entry name" value="LolD_lipo_ex"/>
    <property type="match status" value="1"/>
</dbReference>
<dbReference type="FunFam" id="3.40.50.300:FF:000230">
    <property type="entry name" value="Lipoprotein-releasing system ATP-binding protein LolD"/>
    <property type="match status" value="1"/>
</dbReference>
<evidence type="ECO:0000256" key="2">
    <source>
        <dbReference type="ARBA" id="ARBA00022475"/>
    </source>
</evidence>
<feature type="domain" description="ABC transporter" evidence="9">
    <location>
        <begin position="7"/>
        <end position="231"/>
    </location>
</feature>
<gene>
    <name evidence="8 10" type="primary">lolD</name>
    <name evidence="10" type="ORF">TUM17379_27040</name>
</gene>
<sequence length="231" mass="24858">MQQAALLEAKAVSKSYQEGKLSTKVLEQVDLKVYPGEQLAIVGSSGSGKSTLLHILGTLDRPSAGQVLLEGEDLYKASASRQAQLRNQAMGFIYQFHHLLPEFNALENVAMPGLIAGRPKAEVRAQARALLERVGLGHRLDHTPAELSGGERQRVAIARALINSPKVVLADEPTGNLDAHSGEAVYELIRELASQLGTAFVVVTHDHQLAARMDRQLQMVDGCLSAPEAGQ</sequence>
<dbReference type="PROSITE" id="PS00211">
    <property type="entry name" value="ABC_TRANSPORTER_1"/>
    <property type="match status" value="1"/>
</dbReference>
<dbReference type="GO" id="GO:0022857">
    <property type="term" value="F:transmembrane transporter activity"/>
    <property type="evidence" value="ECO:0007669"/>
    <property type="project" value="TreeGrafter"/>
</dbReference>
<dbReference type="Pfam" id="PF00005">
    <property type="entry name" value="ABC_tran"/>
    <property type="match status" value="1"/>
</dbReference>
<dbReference type="SMART" id="SM00382">
    <property type="entry name" value="AAA"/>
    <property type="match status" value="1"/>
</dbReference>
<dbReference type="InterPro" id="IPR017911">
    <property type="entry name" value="MacB-like_ATP-bd"/>
</dbReference>
<dbReference type="InterPro" id="IPR027417">
    <property type="entry name" value="P-loop_NTPase"/>
</dbReference>
<name>A0AAD1KBV6_9GAMM</name>
<keyword evidence="5 8" id="KW-0067">ATP-binding</keyword>
<dbReference type="CDD" id="cd03255">
    <property type="entry name" value="ABC_MJ0796_LolCDE_FtsE"/>
    <property type="match status" value="1"/>
</dbReference>
<keyword evidence="1 8" id="KW-0813">Transport</keyword>
<dbReference type="Proteomes" id="UP000825078">
    <property type="component" value="Chromosome"/>
</dbReference>
<evidence type="ECO:0000256" key="4">
    <source>
        <dbReference type="ARBA" id="ARBA00022741"/>
    </source>
</evidence>
<dbReference type="GO" id="GO:0044874">
    <property type="term" value="P:lipoprotein localization to outer membrane"/>
    <property type="evidence" value="ECO:0007669"/>
    <property type="project" value="TreeGrafter"/>
</dbReference>
<evidence type="ECO:0000256" key="7">
    <source>
        <dbReference type="ARBA" id="ARBA00023136"/>
    </source>
</evidence>
<evidence type="ECO:0000313" key="11">
    <source>
        <dbReference type="Proteomes" id="UP000825078"/>
    </source>
</evidence>
<dbReference type="PROSITE" id="PS50893">
    <property type="entry name" value="ABC_TRANSPORTER_2"/>
    <property type="match status" value="1"/>
</dbReference>
<dbReference type="Gene3D" id="3.40.50.300">
    <property type="entry name" value="P-loop containing nucleotide triphosphate hydrolases"/>
    <property type="match status" value="1"/>
</dbReference>
<dbReference type="AlphaFoldDB" id="A0AAD1KBV6"/>
<keyword evidence="10" id="KW-0449">Lipoprotein</keyword>
<comment type="function">
    <text evidence="8">Part of the ABC transporter complex LolCDE involved in the translocation of mature outer membrane-directed lipoproteins, from the inner membrane to the periplasmic chaperone, LolA. Responsible for the formation of the LolA-lipoprotein complex in an ATP-dependent manner.</text>
</comment>
<dbReference type="GO" id="GO:0005886">
    <property type="term" value="C:plasma membrane"/>
    <property type="evidence" value="ECO:0007669"/>
    <property type="project" value="UniProtKB-SubCell"/>
</dbReference>
<evidence type="ECO:0000256" key="5">
    <source>
        <dbReference type="ARBA" id="ARBA00022840"/>
    </source>
</evidence>
<evidence type="ECO:0000256" key="1">
    <source>
        <dbReference type="ARBA" id="ARBA00022448"/>
    </source>
</evidence>
<evidence type="ECO:0000256" key="6">
    <source>
        <dbReference type="ARBA" id="ARBA00022967"/>
    </source>
</evidence>
<dbReference type="GO" id="GO:0005524">
    <property type="term" value="F:ATP binding"/>
    <property type="evidence" value="ECO:0007669"/>
    <property type="project" value="UniProtKB-UniRule"/>
</dbReference>
<dbReference type="InterPro" id="IPR017871">
    <property type="entry name" value="ABC_transporter-like_CS"/>
</dbReference>
<dbReference type="SUPFAM" id="SSF52540">
    <property type="entry name" value="P-loop containing nucleoside triphosphate hydrolases"/>
    <property type="match status" value="1"/>
</dbReference>
<keyword evidence="6 8" id="KW-1278">Translocase</keyword>
<reference evidence="10" key="1">
    <citation type="submission" date="2021-05" db="EMBL/GenBank/DDBJ databases">
        <title>Molecular characterization for Shewanella algae harboring chromosomal blaOXA-55-like strains isolated from clinical and environment sample.</title>
        <authorList>
            <person name="Ohama Y."/>
            <person name="Aoki K."/>
            <person name="Harada S."/>
            <person name="Moriya K."/>
            <person name="Ishii Y."/>
            <person name="Tateda K."/>
        </authorList>
    </citation>
    <scope>NUCLEOTIDE SEQUENCE</scope>
    <source>
        <strain evidence="10">TUM17379</strain>
    </source>
</reference>
<dbReference type="PANTHER" id="PTHR24220:SF689">
    <property type="entry name" value="LIPOPROTEIN-RELEASING SYSTEM ATP-BINDING PROTEIN LOLD"/>
    <property type="match status" value="1"/>
</dbReference>
<dbReference type="PANTHER" id="PTHR24220">
    <property type="entry name" value="IMPORT ATP-BINDING PROTEIN"/>
    <property type="match status" value="1"/>
</dbReference>
<organism evidence="10 11">
    <name type="scientific">Shewanella algae</name>
    <dbReference type="NCBI Taxonomy" id="38313"/>
    <lineage>
        <taxon>Bacteria</taxon>
        <taxon>Pseudomonadati</taxon>
        <taxon>Pseudomonadota</taxon>
        <taxon>Gammaproteobacteria</taxon>
        <taxon>Alteromonadales</taxon>
        <taxon>Shewanellaceae</taxon>
        <taxon>Shewanella</taxon>
    </lineage>
</organism>
<dbReference type="InterPro" id="IPR003439">
    <property type="entry name" value="ABC_transporter-like_ATP-bd"/>
</dbReference>
<evidence type="ECO:0000256" key="3">
    <source>
        <dbReference type="ARBA" id="ARBA00022519"/>
    </source>
</evidence>
<comment type="subcellular location">
    <subcellularLocation>
        <location evidence="8">Cell inner membrane</location>
        <topology evidence="8">Peripheral membrane protein</topology>
    </subcellularLocation>
</comment>
<dbReference type="InterPro" id="IPR015854">
    <property type="entry name" value="ABC_transpr_LolD-like"/>
</dbReference>
<evidence type="ECO:0000256" key="8">
    <source>
        <dbReference type="RuleBase" id="RU367068"/>
    </source>
</evidence>
<dbReference type="InterPro" id="IPR003593">
    <property type="entry name" value="AAA+_ATPase"/>
</dbReference>
<dbReference type="EMBL" id="AP024613">
    <property type="protein sequence ID" value="BCV45686.1"/>
    <property type="molecule type" value="Genomic_DNA"/>
</dbReference>
<evidence type="ECO:0000313" key="10">
    <source>
        <dbReference type="EMBL" id="BCV45686.1"/>
    </source>
</evidence>
<dbReference type="InterPro" id="IPR011924">
    <property type="entry name" value="LolD_lipo_ATP-bd"/>
</dbReference>
<keyword evidence="2 8" id="KW-1003">Cell membrane</keyword>
<dbReference type="EC" id="7.6.2.-" evidence="8"/>
<comment type="similarity">
    <text evidence="8">Belongs to the ABC transporter superfamily. Lipoprotein translocase (TC 3.A.1.125) family.</text>
</comment>
<keyword evidence="3 8" id="KW-0997">Cell inner membrane</keyword>
<protein>
    <recommendedName>
        <fullName evidence="8">Lipoprotein-releasing system ATP-binding protein LolD</fullName>
        <ecNumber evidence="8">7.6.2.-</ecNumber>
    </recommendedName>
</protein>
<evidence type="ECO:0000259" key="9">
    <source>
        <dbReference type="PROSITE" id="PS50893"/>
    </source>
</evidence>
<dbReference type="GO" id="GO:0016887">
    <property type="term" value="F:ATP hydrolysis activity"/>
    <property type="evidence" value="ECO:0007669"/>
    <property type="project" value="InterPro"/>
</dbReference>